<dbReference type="Gene3D" id="3.90.79.10">
    <property type="entry name" value="Nucleoside Triphosphate Pyrophosphohydrolase"/>
    <property type="match status" value="1"/>
</dbReference>
<evidence type="ECO:0000256" key="3">
    <source>
        <dbReference type="RuleBase" id="RU003476"/>
    </source>
</evidence>
<evidence type="ECO:0000256" key="2">
    <source>
        <dbReference type="ARBA" id="ARBA00022801"/>
    </source>
</evidence>
<feature type="domain" description="Nudix hydrolase" evidence="4">
    <location>
        <begin position="5"/>
        <end position="138"/>
    </location>
</feature>
<evidence type="ECO:0000313" key="5">
    <source>
        <dbReference type="EMBL" id="KVK78035.1"/>
    </source>
</evidence>
<accession>A0A103ZDB6</accession>
<evidence type="ECO:0000259" key="4">
    <source>
        <dbReference type="PROSITE" id="PS51462"/>
    </source>
</evidence>
<dbReference type="SUPFAM" id="SSF55811">
    <property type="entry name" value="Nudix"/>
    <property type="match status" value="1"/>
</dbReference>
<evidence type="ECO:0000256" key="1">
    <source>
        <dbReference type="ARBA" id="ARBA00001946"/>
    </source>
</evidence>
<dbReference type="PRINTS" id="PR00502">
    <property type="entry name" value="NUDIXFAMILY"/>
</dbReference>
<dbReference type="RefSeq" id="WP_059730959.1">
    <property type="nucleotide sequence ID" value="NZ_LOYH01000081.1"/>
</dbReference>
<dbReference type="Proteomes" id="UP000069001">
    <property type="component" value="Unassembled WGS sequence"/>
</dbReference>
<name>A0A103ZDB6_BURCE</name>
<dbReference type="PROSITE" id="PS00893">
    <property type="entry name" value="NUDIX_BOX"/>
    <property type="match status" value="1"/>
</dbReference>
<proteinExistence type="inferred from homology"/>
<keyword evidence="2 3" id="KW-0378">Hydrolase</keyword>
<sequence length="147" mass="16714">MESPAPFSGSKIALFKDRDILVYRRDDKPDIPFPGLWDLPGGGREGNETPEACVLRELHEEFGLTIPGSRIGWSRVYPSNRPDRLPHWFFAGWLSAADIAAIRFGNEGQEWTLMDVDAYLQLTDAITHLQARVTDYLNRRRRTIAGD</sequence>
<comment type="caution">
    <text evidence="5">The sequence shown here is derived from an EMBL/GenBank/DDBJ whole genome shotgun (WGS) entry which is preliminary data.</text>
</comment>
<dbReference type="InterPro" id="IPR000086">
    <property type="entry name" value="NUDIX_hydrolase_dom"/>
</dbReference>
<dbReference type="PANTHER" id="PTHR43736:SF1">
    <property type="entry name" value="DIHYDRONEOPTERIN TRIPHOSPHATE DIPHOSPHATASE"/>
    <property type="match status" value="1"/>
</dbReference>
<dbReference type="PROSITE" id="PS51462">
    <property type="entry name" value="NUDIX"/>
    <property type="match status" value="1"/>
</dbReference>
<dbReference type="Pfam" id="PF00293">
    <property type="entry name" value="NUDIX"/>
    <property type="match status" value="1"/>
</dbReference>
<evidence type="ECO:0000313" key="6">
    <source>
        <dbReference type="Proteomes" id="UP000069001"/>
    </source>
</evidence>
<dbReference type="InterPro" id="IPR020476">
    <property type="entry name" value="Nudix_hydrolase"/>
</dbReference>
<dbReference type="GO" id="GO:0016787">
    <property type="term" value="F:hydrolase activity"/>
    <property type="evidence" value="ECO:0007669"/>
    <property type="project" value="UniProtKB-KW"/>
</dbReference>
<dbReference type="InterPro" id="IPR020084">
    <property type="entry name" value="NUDIX_hydrolase_CS"/>
</dbReference>
<protein>
    <submittedName>
        <fullName evidence="5">DNA mismatch repair protein MutT</fullName>
    </submittedName>
</protein>
<comment type="similarity">
    <text evidence="3">Belongs to the Nudix hydrolase family.</text>
</comment>
<dbReference type="AlphaFoldDB" id="A0A103ZDB6"/>
<dbReference type="PANTHER" id="PTHR43736">
    <property type="entry name" value="ADP-RIBOSE PYROPHOSPHATASE"/>
    <property type="match status" value="1"/>
</dbReference>
<dbReference type="InterPro" id="IPR015797">
    <property type="entry name" value="NUDIX_hydrolase-like_dom_sf"/>
</dbReference>
<reference evidence="5 6" key="1">
    <citation type="submission" date="2015-11" db="EMBL/GenBank/DDBJ databases">
        <title>Expanding the genomic diversity of Burkholderia species for the development of highly accurate diagnostics.</title>
        <authorList>
            <person name="Sahl J."/>
            <person name="Keim P."/>
            <person name="Wagner D."/>
        </authorList>
    </citation>
    <scope>NUCLEOTIDE SEQUENCE [LARGE SCALE GENOMIC DNA]</scope>
    <source>
        <strain evidence="5 6">MSMB1302</strain>
    </source>
</reference>
<organism evidence="5 6">
    <name type="scientific">Burkholderia cepacia</name>
    <name type="common">Pseudomonas cepacia</name>
    <dbReference type="NCBI Taxonomy" id="292"/>
    <lineage>
        <taxon>Bacteria</taxon>
        <taxon>Pseudomonadati</taxon>
        <taxon>Pseudomonadota</taxon>
        <taxon>Betaproteobacteria</taxon>
        <taxon>Burkholderiales</taxon>
        <taxon>Burkholderiaceae</taxon>
        <taxon>Burkholderia</taxon>
        <taxon>Burkholderia cepacia complex</taxon>
    </lineage>
</organism>
<dbReference type="CDD" id="cd04682">
    <property type="entry name" value="NUDIX_Hydrolase"/>
    <property type="match status" value="1"/>
</dbReference>
<gene>
    <name evidence="5" type="ORF">WS90_20855</name>
</gene>
<comment type="cofactor">
    <cofactor evidence="1">
        <name>Mg(2+)</name>
        <dbReference type="ChEBI" id="CHEBI:18420"/>
    </cofactor>
</comment>
<dbReference type="EMBL" id="LOYH01000081">
    <property type="protein sequence ID" value="KVK78035.1"/>
    <property type="molecule type" value="Genomic_DNA"/>
</dbReference>